<dbReference type="SUPFAM" id="SSF51735">
    <property type="entry name" value="NAD(P)-binding Rossmann-fold domains"/>
    <property type="match status" value="2"/>
</dbReference>
<reference evidence="2" key="1">
    <citation type="submission" date="2023-11" db="EMBL/GenBank/DDBJ databases">
        <authorList>
            <person name="De Vega J J."/>
            <person name="De Vega J J."/>
        </authorList>
    </citation>
    <scope>NUCLEOTIDE SEQUENCE</scope>
</reference>
<dbReference type="Pfam" id="PF13380">
    <property type="entry name" value="CoA_binding_2"/>
    <property type="match status" value="2"/>
</dbReference>
<sequence>MDSQTALKVKQFYASAHFAVVGASADSSKYGSKIVAFLADRQKDVVPINPNRADVRGLKCLKSLSELPDPTHTSVCIVVPPAVTLQVLQQAKALGIPSLWLQPGVEDDAVLKFIEADAGFESHCLYNTTALHQHSLSTSHTSVSFETKKNRFFAAKKFAVVGASADEKKFGTKALQYLIKVHRDVVPINITDSHSQGIPCLKSLADLPDPTNTSICIVIPPKATLQVVQQAKQLGIYALWIQPGAEDADVVRFIEADPELEARSLFREHPLPTVEPNPATGIHVLIAAPAAQPPVCLIAIPPESVNTVVPKPMVNLVAAPFDQSPPLDDQTPPPTDQPSPCLIAIPSASVDILALPKTMPIAV</sequence>
<feature type="domain" description="CoA-binding" evidence="1">
    <location>
        <begin position="12"/>
        <end position="105"/>
    </location>
</feature>
<dbReference type="Gene3D" id="3.40.50.720">
    <property type="entry name" value="NAD(P)-binding Rossmann-like Domain"/>
    <property type="match status" value="2"/>
</dbReference>
<comment type="caution">
    <text evidence="2">The sequence shown here is derived from an EMBL/GenBank/DDBJ whole genome shotgun (WGS) entry which is preliminary data.</text>
</comment>
<dbReference type="EMBL" id="CAVNYO010000162">
    <property type="protein sequence ID" value="CAK5270245.1"/>
    <property type="molecule type" value="Genomic_DNA"/>
</dbReference>
<dbReference type="Proteomes" id="UP001295794">
    <property type="component" value="Unassembled WGS sequence"/>
</dbReference>
<gene>
    <name evidence="2" type="ORF">MYCIT1_LOCUS14497</name>
</gene>
<dbReference type="SMART" id="SM00881">
    <property type="entry name" value="CoA_binding"/>
    <property type="match status" value="2"/>
</dbReference>
<keyword evidence="3" id="KW-1185">Reference proteome</keyword>
<proteinExistence type="predicted"/>
<dbReference type="PANTHER" id="PTHR33303:SF2">
    <property type="entry name" value="COA-BINDING DOMAIN-CONTAINING PROTEIN"/>
    <property type="match status" value="1"/>
</dbReference>
<dbReference type="InterPro" id="IPR003781">
    <property type="entry name" value="CoA-bd"/>
</dbReference>
<dbReference type="AlphaFoldDB" id="A0AAD2H8S4"/>
<dbReference type="InterPro" id="IPR036291">
    <property type="entry name" value="NAD(P)-bd_dom_sf"/>
</dbReference>
<evidence type="ECO:0000313" key="2">
    <source>
        <dbReference type="EMBL" id="CAK5270245.1"/>
    </source>
</evidence>
<accession>A0AAD2H8S4</accession>
<feature type="domain" description="CoA-binding" evidence="1">
    <location>
        <begin position="152"/>
        <end position="245"/>
    </location>
</feature>
<protein>
    <recommendedName>
        <fullName evidence="1">CoA-binding domain-containing protein</fullName>
    </recommendedName>
</protein>
<name>A0AAD2H8S4_9AGAR</name>
<organism evidence="2 3">
    <name type="scientific">Mycena citricolor</name>
    <dbReference type="NCBI Taxonomy" id="2018698"/>
    <lineage>
        <taxon>Eukaryota</taxon>
        <taxon>Fungi</taxon>
        <taxon>Dikarya</taxon>
        <taxon>Basidiomycota</taxon>
        <taxon>Agaricomycotina</taxon>
        <taxon>Agaricomycetes</taxon>
        <taxon>Agaricomycetidae</taxon>
        <taxon>Agaricales</taxon>
        <taxon>Marasmiineae</taxon>
        <taxon>Mycenaceae</taxon>
        <taxon>Mycena</taxon>
    </lineage>
</organism>
<dbReference type="PANTHER" id="PTHR33303">
    <property type="entry name" value="CYTOPLASMIC PROTEIN-RELATED"/>
    <property type="match status" value="1"/>
</dbReference>
<evidence type="ECO:0000313" key="3">
    <source>
        <dbReference type="Proteomes" id="UP001295794"/>
    </source>
</evidence>
<evidence type="ECO:0000259" key="1">
    <source>
        <dbReference type="SMART" id="SM00881"/>
    </source>
</evidence>